<dbReference type="CDD" id="cd04301">
    <property type="entry name" value="NAT_SF"/>
    <property type="match status" value="1"/>
</dbReference>
<comment type="caution">
    <text evidence="2">The sequence shown here is derived from an EMBL/GenBank/DDBJ whole genome shotgun (WGS) entry which is preliminary data.</text>
</comment>
<evidence type="ECO:0000313" key="3">
    <source>
        <dbReference type="Proteomes" id="UP001597526"/>
    </source>
</evidence>
<dbReference type="Gene3D" id="3.40.630.30">
    <property type="match status" value="1"/>
</dbReference>
<dbReference type="InterPro" id="IPR053144">
    <property type="entry name" value="Acetyltransferase_Butenolide"/>
</dbReference>
<dbReference type="InterPro" id="IPR016181">
    <property type="entry name" value="Acyl_CoA_acyltransferase"/>
</dbReference>
<dbReference type="EMBL" id="JBHULB010000006">
    <property type="protein sequence ID" value="MFD2586002.1"/>
    <property type="molecule type" value="Genomic_DNA"/>
</dbReference>
<proteinExistence type="predicted"/>
<gene>
    <name evidence="2" type="ORF">ACFSQJ_03625</name>
</gene>
<sequence>MGKEVLENRLPTPSEYVRLRKYAGWGNINEKTAKKSLKHSVFSISILDNGELVGFGRIVGDGVLFFYVSDVIVHPTAMGKGYGNIIMDGIRTYLKENALPQSSIGLLAAPNKEEFYKKYGFTKCPNEIFGSGMSYLEIIGKKW</sequence>
<reference evidence="3" key="1">
    <citation type="journal article" date="2019" name="Int. J. Syst. Evol. Microbiol.">
        <title>The Global Catalogue of Microorganisms (GCM) 10K type strain sequencing project: providing services to taxonomists for standard genome sequencing and annotation.</title>
        <authorList>
            <consortium name="The Broad Institute Genomics Platform"/>
            <consortium name="The Broad Institute Genome Sequencing Center for Infectious Disease"/>
            <person name="Wu L."/>
            <person name="Ma J."/>
        </authorList>
    </citation>
    <scope>NUCLEOTIDE SEQUENCE [LARGE SCALE GENOMIC DNA]</scope>
    <source>
        <strain evidence="3">KCTC 52368</strain>
    </source>
</reference>
<keyword evidence="3" id="KW-1185">Reference proteome</keyword>
<dbReference type="PANTHER" id="PTHR43233">
    <property type="entry name" value="FAMILY N-ACETYLTRANSFERASE, PUTATIVE (AFU_ORTHOLOGUE AFUA_6G03350)-RELATED"/>
    <property type="match status" value="1"/>
</dbReference>
<name>A0ABW5MRU6_9FLAO</name>
<keyword evidence="2" id="KW-0012">Acyltransferase</keyword>
<dbReference type="PANTHER" id="PTHR43233:SF1">
    <property type="entry name" value="FAMILY N-ACETYLTRANSFERASE, PUTATIVE (AFU_ORTHOLOGUE AFUA_6G03350)-RELATED"/>
    <property type="match status" value="1"/>
</dbReference>
<dbReference type="GO" id="GO:0016746">
    <property type="term" value="F:acyltransferase activity"/>
    <property type="evidence" value="ECO:0007669"/>
    <property type="project" value="UniProtKB-KW"/>
</dbReference>
<dbReference type="PROSITE" id="PS51186">
    <property type="entry name" value="GNAT"/>
    <property type="match status" value="1"/>
</dbReference>
<dbReference type="SUPFAM" id="SSF55729">
    <property type="entry name" value="Acyl-CoA N-acyltransferases (Nat)"/>
    <property type="match status" value="1"/>
</dbReference>
<protein>
    <submittedName>
        <fullName evidence="2">GNAT family N-acetyltransferase</fullName>
        <ecNumber evidence="2">2.3.-.-</ecNumber>
    </submittedName>
</protein>
<evidence type="ECO:0000259" key="1">
    <source>
        <dbReference type="PROSITE" id="PS51186"/>
    </source>
</evidence>
<evidence type="ECO:0000313" key="2">
    <source>
        <dbReference type="EMBL" id="MFD2586002.1"/>
    </source>
</evidence>
<dbReference type="Proteomes" id="UP001597526">
    <property type="component" value="Unassembled WGS sequence"/>
</dbReference>
<dbReference type="EC" id="2.3.-.-" evidence="2"/>
<dbReference type="RefSeq" id="WP_377765622.1">
    <property type="nucleotide sequence ID" value="NZ_JBHULB010000006.1"/>
</dbReference>
<feature type="domain" description="N-acetyltransferase" evidence="1">
    <location>
        <begin position="6"/>
        <end position="143"/>
    </location>
</feature>
<dbReference type="InterPro" id="IPR000182">
    <property type="entry name" value="GNAT_dom"/>
</dbReference>
<dbReference type="Pfam" id="PF13673">
    <property type="entry name" value="Acetyltransf_10"/>
    <property type="match status" value="1"/>
</dbReference>
<accession>A0ABW5MRU6</accession>
<keyword evidence="2" id="KW-0808">Transferase</keyword>
<organism evidence="2 3">
    <name type="scientific">Croceitalea marina</name>
    <dbReference type="NCBI Taxonomy" id="1775166"/>
    <lineage>
        <taxon>Bacteria</taxon>
        <taxon>Pseudomonadati</taxon>
        <taxon>Bacteroidota</taxon>
        <taxon>Flavobacteriia</taxon>
        <taxon>Flavobacteriales</taxon>
        <taxon>Flavobacteriaceae</taxon>
        <taxon>Croceitalea</taxon>
    </lineage>
</organism>